<keyword evidence="5" id="KW-0539">Nucleus</keyword>
<reference evidence="7 8" key="1">
    <citation type="journal article" date="2021" name="Elife">
        <title>Chloroplast acquisition without the gene transfer in kleptoplastic sea slugs, Plakobranchus ocellatus.</title>
        <authorList>
            <person name="Maeda T."/>
            <person name="Takahashi S."/>
            <person name="Yoshida T."/>
            <person name="Shimamura S."/>
            <person name="Takaki Y."/>
            <person name="Nagai Y."/>
            <person name="Toyoda A."/>
            <person name="Suzuki Y."/>
            <person name="Arimoto A."/>
            <person name="Ishii H."/>
            <person name="Satoh N."/>
            <person name="Nishiyama T."/>
            <person name="Hasebe M."/>
            <person name="Maruyama T."/>
            <person name="Minagawa J."/>
            <person name="Obokata J."/>
            <person name="Shigenobu S."/>
        </authorList>
    </citation>
    <scope>NUCLEOTIDE SEQUENCE [LARGE SCALE GENOMIC DNA]</scope>
</reference>
<dbReference type="GO" id="GO:0046983">
    <property type="term" value="F:protein dimerization activity"/>
    <property type="evidence" value="ECO:0007669"/>
    <property type="project" value="InterPro"/>
</dbReference>
<keyword evidence="2" id="KW-0479">Metal-binding</keyword>
<gene>
    <name evidence="7" type="ORF">PoB_007573900</name>
</gene>
<evidence type="ECO:0000313" key="8">
    <source>
        <dbReference type="Proteomes" id="UP000735302"/>
    </source>
</evidence>
<proteinExistence type="predicted"/>
<evidence type="ECO:0000256" key="5">
    <source>
        <dbReference type="ARBA" id="ARBA00023242"/>
    </source>
</evidence>
<accession>A0AAV4DYU5</accession>
<dbReference type="PANTHER" id="PTHR46481:SF10">
    <property type="entry name" value="ZINC FINGER BED DOMAIN-CONTAINING PROTEIN 39"/>
    <property type="match status" value="1"/>
</dbReference>
<dbReference type="EMBL" id="BLXT01008461">
    <property type="protein sequence ID" value="GFO49234.1"/>
    <property type="molecule type" value="Genomic_DNA"/>
</dbReference>
<keyword evidence="3" id="KW-0863">Zinc-finger</keyword>
<dbReference type="Proteomes" id="UP000735302">
    <property type="component" value="Unassembled WGS sequence"/>
</dbReference>
<evidence type="ECO:0000313" key="7">
    <source>
        <dbReference type="EMBL" id="GFO49234.1"/>
    </source>
</evidence>
<protein>
    <submittedName>
        <fullName evidence="7">Zinc finger bed domain-containing protein 4</fullName>
    </submittedName>
</protein>
<dbReference type="PANTHER" id="PTHR46481">
    <property type="entry name" value="ZINC FINGER BED DOMAIN-CONTAINING PROTEIN 4"/>
    <property type="match status" value="1"/>
</dbReference>
<dbReference type="InterPro" id="IPR008906">
    <property type="entry name" value="HATC_C_dom"/>
</dbReference>
<keyword evidence="8" id="KW-1185">Reference proteome</keyword>
<evidence type="ECO:0000256" key="4">
    <source>
        <dbReference type="ARBA" id="ARBA00022833"/>
    </source>
</evidence>
<dbReference type="InterPro" id="IPR052035">
    <property type="entry name" value="ZnF_BED_domain_contain"/>
</dbReference>
<keyword evidence="4" id="KW-0862">Zinc</keyword>
<evidence type="ECO:0000256" key="1">
    <source>
        <dbReference type="ARBA" id="ARBA00004123"/>
    </source>
</evidence>
<evidence type="ECO:0000256" key="2">
    <source>
        <dbReference type="ARBA" id="ARBA00022723"/>
    </source>
</evidence>
<comment type="subcellular location">
    <subcellularLocation>
        <location evidence="1">Nucleus</location>
    </subcellularLocation>
</comment>
<dbReference type="InterPro" id="IPR012337">
    <property type="entry name" value="RNaseH-like_sf"/>
</dbReference>
<dbReference type="Pfam" id="PF05699">
    <property type="entry name" value="Dimer_Tnp_hAT"/>
    <property type="match status" value="1"/>
</dbReference>
<organism evidence="7 8">
    <name type="scientific">Plakobranchus ocellatus</name>
    <dbReference type="NCBI Taxonomy" id="259542"/>
    <lineage>
        <taxon>Eukaryota</taxon>
        <taxon>Metazoa</taxon>
        <taxon>Spiralia</taxon>
        <taxon>Lophotrochozoa</taxon>
        <taxon>Mollusca</taxon>
        <taxon>Gastropoda</taxon>
        <taxon>Heterobranchia</taxon>
        <taxon>Euthyneura</taxon>
        <taxon>Panpulmonata</taxon>
        <taxon>Sacoglossa</taxon>
        <taxon>Placobranchoidea</taxon>
        <taxon>Plakobranchidae</taxon>
        <taxon>Plakobranchus</taxon>
    </lineage>
</organism>
<feature type="domain" description="HAT C-terminal dimerisation" evidence="6">
    <location>
        <begin position="262"/>
        <end position="341"/>
    </location>
</feature>
<dbReference type="SUPFAM" id="SSF53098">
    <property type="entry name" value="Ribonuclease H-like"/>
    <property type="match status" value="1"/>
</dbReference>
<name>A0AAV4DYU5_9GAST</name>
<evidence type="ECO:0000256" key="3">
    <source>
        <dbReference type="ARBA" id="ARBA00022771"/>
    </source>
</evidence>
<comment type="caution">
    <text evidence="7">The sequence shown here is derived from an EMBL/GenBank/DDBJ whole genome shotgun (WGS) entry which is preliminary data.</text>
</comment>
<dbReference type="AlphaFoldDB" id="A0AAV4DYU5"/>
<evidence type="ECO:0000259" key="6">
    <source>
        <dbReference type="Pfam" id="PF05699"/>
    </source>
</evidence>
<sequence>MDPRCEIVPRKKLTLHLLPGKYNDEKMKLFRELEDVDYIYVHHHRLLDFTANGGLHNCHGPLRLRSTVLSTTVVEGSHTSEKLSSALKQVFEAWVISKKVTTIVTDNSANVKAAVEILKVRHQPCFAHTLNLTVKDAIRRTENVFNAKNQVKNIVTFFHHSTLANNALKEAHKTSQTQPRKLKQDVETRWNSTYDMLQSSSCGKLKERVSSIAVPQPEEADEAIAGPTLPKKPSLLWAKFDAHAQNKKQIATQRHTAAEMEIRRHLETPLIPRDANPLDWWKDYSLTNPRMARITKNVLAIPLPATSVLSERLFSKAGELISCRRTTLKSKHIDMILFLNNIRE</sequence>